<feature type="compositionally biased region" description="Polar residues" evidence="1">
    <location>
        <begin position="237"/>
        <end position="252"/>
    </location>
</feature>
<accession>A0ABV4C8G0</accession>
<dbReference type="Proteomes" id="UP001564760">
    <property type="component" value="Unassembled WGS sequence"/>
</dbReference>
<evidence type="ECO:0000313" key="2">
    <source>
        <dbReference type="EMBL" id="MEY8018834.1"/>
    </source>
</evidence>
<keyword evidence="3" id="KW-1185">Reference proteome</keyword>
<reference evidence="2 3" key="1">
    <citation type="submission" date="2024-08" db="EMBL/GenBank/DDBJ databases">
        <title>Mycobacterium servetensis sp. nov., a novel rapid-growing mycobacterial species recovered from a human patient in Zaragoza, Spain.</title>
        <authorList>
            <person name="Tristancho-Baro A.I."/>
            <person name="Buenestado-Serrano S."/>
            <person name="Garcia De Viedma D."/>
            <person name="Milagro-Beamonte A."/>
            <person name="Burillo N."/>
            <person name="Sanz S."/>
            <person name="Lopez-Calleja A.I."/>
            <person name="Penas-Utrilla D."/>
            <person name="Guardingo M."/>
            <person name="Garcia M.J."/>
            <person name="Vinuelas-Bayon J."/>
        </authorList>
    </citation>
    <scope>NUCLEOTIDE SEQUENCE [LARGE SCALE GENOMIC DNA]</scope>
    <source>
        <strain evidence="3">HUMS_12744610</strain>
    </source>
</reference>
<feature type="region of interest" description="Disordered" evidence="1">
    <location>
        <begin position="187"/>
        <end position="271"/>
    </location>
</feature>
<evidence type="ECO:0000313" key="3">
    <source>
        <dbReference type="Proteomes" id="UP001564760"/>
    </source>
</evidence>
<dbReference type="RefSeq" id="WP_369741899.1">
    <property type="nucleotide sequence ID" value="NZ_JBGEDP010000002.1"/>
</dbReference>
<gene>
    <name evidence="2" type="ORF">AB8998_29595</name>
</gene>
<dbReference type="EMBL" id="JBGEDP010000002">
    <property type="protein sequence ID" value="MEY8018834.1"/>
    <property type="molecule type" value="Genomic_DNA"/>
</dbReference>
<comment type="caution">
    <text evidence="2">The sequence shown here is derived from an EMBL/GenBank/DDBJ whole genome shotgun (WGS) entry which is preliminary data.</text>
</comment>
<organism evidence="2 3">
    <name type="scientific">Mycobacterium servetii</name>
    <dbReference type="NCBI Taxonomy" id="3237418"/>
    <lineage>
        <taxon>Bacteria</taxon>
        <taxon>Bacillati</taxon>
        <taxon>Actinomycetota</taxon>
        <taxon>Actinomycetes</taxon>
        <taxon>Mycobacteriales</taxon>
        <taxon>Mycobacteriaceae</taxon>
        <taxon>Mycobacterium</taxon>
    </lineage>
</organism>
<feature type="region of interest" description="Disordered" evidence="1">
    <location>
        <begin position="55"/>
        <end position="81"/>
    </location>
</feature>
<evidence type="ECO:0000256" key="1">
    <source>
        <dbReference type="SAM" id="MobiDB-lite"/>
    </source>
</evidence>
<feature type="compositionally biased region" description="Low complexity" evidence="1">
    <location>
        <begin position="214"/>
        <end position="224"/>
    </location>
</feature>
<protein>
    <submittedName>
        <fullName evidence="2">Uncharacterized protein</fullName>
    </submittedName>
</protein>
<sequence length="463" mass="49098">MTAAVITPAELVSECLTGAARRLLGGVHSLTSSRVIVVRIDPNWIRVKFSAEPGRLPSPWEPDDEPGWLRAPRGSEPGLRDSSADPVLVVVGVGEHEVIAVNALAIDEIGVLCHGRAELIDSWVLQAQIQGAEGDDQTLAGVRLSESPDATVVIADPLIDGAQPGWVDILAAGTSWPVRPLRIPAESAVTSPGTSEPLVATEQADRAHEHGQGPAVVPTTPTVASTDDAEPTVATDFDSTPTEPRQDPTAQTAEPAAEDSTGTADDAPHGGLMTVFGRFEVTDSDGVALQPMQQQIIGAIALLQPITTTHLCELLYGPERQKQKSFHVAMSKIRRRGLQPVATEDGYRIELDSDWARFVALVGSDPVTSPTENLARAAELVTGPLFGADSPPWVVTEALPAMTTLVANVCRELAARHVEQPDMALAYARRGLTVAPGHQELGEIVSMLANGTWHQDSDRDVSA</sequence>
<proteinExistence type="predicted"/>
<name>A0ABV4C8G0_9MYCO</name>